<protein>
    <submittedName>
        <fullName evidence="1">Glycerol uptake operon antiterminator</fullName>
    </submittedName>
</protein>
<dbReference type="InterPro" id="IPR013785">
    <property type="entry name" value="Aldolase_TIM"/>
</dbReference>
<evidence type="ECO:0000313" key="2">
    <source>
        <dbReference type="Proteomes" id="UP001314903"/>
    </source>
</evidence>
<dbReference type="SUPFAM" id="SSF110391">
    <property type="entry name" value="GlpP-like"/>
    <property type="match status" value="1"/>
</dbReference>
<dbReference type="Gene3D" id="3.20.20.70">
    <property type="entry name" value="Aldolase class I"/>
    <property type="match status" value="1"/>
</dbReference>
<sequence>MSNIIVERIEDNPIIAAVQNETDVELAIASDVKTIFLLSADIFNVKSIVDKVKASGKSVLIHIDFLEGIGKDSKAIEYIVKVIQPDGIISTKSSHIKLAKEKGMFTIQRFFLIDNKSYDMTIKSVKTIKPDMIEIMPGVMPQIISRITKEISTPVIAGGLISTKQDIMDILKAGALGTSTGKKELWDL</sequence>
<dbReference type="Pfam" id="PF04309">
    <property type="entry name" value="G3P_antiterm"/>
    <property type="match status" value="1"/>
</dbReference>
<dbReference type="PANTHER" id="PTHR35787:SF1">
    <property type="entry name" value="GLYCEROL UPTAKE OPERON ANTITERMINATOR REGULATORY PROTEIN"/>
    <property type="match status" value="1"/>
</dbReference>
<evidence type="ECO:0000313" key="1">
    <source>
        <dbReference type="EMBL" id="MBP2026600.1"/>
    </source>
</evidence>
<comment type="caution">
    <text evidence="1">The sequence shown here is derived from an EMBL/GenBank/DDBJ whole genome shotgun (WGS) entry which is preliminary data.</text>
</comment>
<dbReference type="RefSeq" id="WP_209658806.1">
    <property type="nucleotide sequence ID" value="NZ_JAGGLI010000002.1"/>
</dbReference>
<name>A0ABS4KFR0_9FIRM</name>
<reference evidence="1 2" key="1">
    <citation type="submission" date="2021-03" db="EMBL/GenBank/DDBJ databases">
        <title>Genomic Encyclopedia of Type Strains, Phase IV (KMG-IV): sequencing the most valuable type-strain genomes for metagenomic binning, comparative biology and taxonomic classification.</title>
        <authorList>
            <person name="Goeker M."/>
        </authorList>
    </citation>
    <scope>NUCLEOTIDE SEQUENCE [LARGE SCALE GENOMIC DNA]</scope>
    <source>
        <strain evidence="1 2">DSM 27512</strain>
    </source>
</reference>
<dbReference type="Proteomes" id="UP001314903">
    <property type="component" value="Unassembled WGS sequence"/>
</dbReference>
<proteinExistence type="predicted"/>
<dbReference type="PIRSF" id="PIRSF016897">
    <property type="entry name" value="GlpP"/>
    <property type="match status" value="1"/>
</dbReference>
<dbReference type="InterPro" id="IPR006699">
    <property type="entry name" value="GlpP"/>
</dbReference>
<dbReference type="EMBL" id="JAGGLI010000002">
    <property type="protein sequence ID" value="MBP2026600.1"/>
    <property type="molecule type" value="Genomic_DNA"/>
</dbReference>
<organism evidence="1 2">
    <name type="scientific">Acetoanaerobium pronyense</name>
    <dbReference type="NCBI Taxonomy" id="1482736"/>
    <lineage>
        <taxon>Bacteria</taxon>
        <taxon>Bacillati</taxon>
        <taxon>Bacillota</taxon>
        <taxon>Clostridia</taxon>
        <taxon>Peptostreptococcales</taxon>
        <taxon>Filifactoraceae</taxon>
        <taxon>Acetoanaerobium</taxon>
    </lineage>
</organism>
<accession>A0ABS4KFR0</accession>
<dbReference type="PANTHER" id="PTHR35787">
    <property type="entry name" value="GLYCEROL UPTAKE OPERON ANTITERMINATOR REGULATORY PROTEIN"/>
    <property type="match status" value="1"/>
</dbReference>
<gene>
    <name evidence="1" type="ORF">J2Z35_000389</name>
</gene>
<keyword evidence="2" id="KW-1185">Reference proteome</keyword>